<keyword evidence="1" id="KW-0732">Signal</keyword>
<feature type="chain" id="PRO_5002128263" evidence="1">
    <location>
        <begin position="21"/>
        <end position="300"/>
    </location>
</feature>
<sequence>STMITYIVSILVLFFCLVSANETSGKDKIVVPENTIQKLFDKVLEDQSRQEYTPASGPIKMRSKGSYKNVIKVNRVGDSFQTALRWAINIDDINTFVPMLVSIVLLEAYEYGGAPKPSDEQLISSLELCDTGNDKSTSYNNSLIGYWPYVYNKEHEHYFAVILGYIKSLNLASLLANNNLDEKSNLNVAMEIFFQVSNILTETGNLKGLFLNVLKQFDELNMSLDADDTFVWLGLGSMLNMLGVEFPNVKDTWNLLNSNISSAFDALKKYKYRPFSTNPLENTIDTAGYFVLRDFLNDAN</sequence>
<feature type="non-terminal residue" evidence="2">
    <location>
        <position position="1"/>
    </location>
</feature>
<name>A0A0B7BMP6_9EUPU</name>
<evidence type="ECO:0000256" key="1">
    <source>
        <dbReference type="SAM" id="SignalP"/>
    </source>
</evidence>
<protein>
    <submittedName>
        <fullName evidence="2">Uncharacterized protein</fullName>
    </submittedName>
</protein>
<proteinExistence type="predicted"/>
<feature type="non-terminal residue" evidence="2">
    <location>
        <position position="300"/>
    </location>
</feature>
<dbReference type="EMBL" id="HACG01047363">
    <property type="protein sequence ID" value="CEK94228.1"/>
    <property type="molecule type" value="Transcribed_RNA"/>
</dbReference>
<reference evidence="2" key="1">
    <citation type="submission" date="2014-12" db="EMBL/GenBank/DDBJ databases">
        <title>Insight into the proteome of Arion vulgaris.</title>
        <authorList>
            <person name="Aradska J."/>
            <person name="Bulat T."/>
            <person name="Smidak R."/>
            <person name="Sarate P."/>
            <person name="Gangsoo J."/>
            <person name="Sialana F."/>
            <person name="Bilban M."/>
            <person name="Lubec G."/>
        </authorList>
    </citation>
    <scope>NUCLEOTIDE SEQUENCE</scope>
    <source>
        <tissue evidence="2">Skin</tissue>
    </source>
</reference>
<dbReference type="AlphaFoldDB" id="A0A0B7BMP6"/>
<organism evidence="2">
    <name type="scientific">Arion vulgaris</name>
    <dbReference type="NCBI Taxonomy" id="1028688"/>
    <lineage>
        <taxon>Eukaryota</taxon>
        <taxon>Metazoa</taxon>
        <taxon>Spiralia</taxon>
        <taxon>Lophotrochozoa</taxon>
        <taxon>Mollusca</taxon>
        <taxon>Gastropoda</taxon>
        <taxon>Heterobranchia</taxon>
        <taxon>Euthyneura</taxon>
        <taxon>Panpulmonata</taxon>
        <taxon>Eupulmonata</taxon>
        <taxon>Stylommatophora</taxon>
        <taxon>Helicina</taxon>
        <taxon>Arionoidea</taxon>
        <taxon>Arionidae</taxon>
        <taxon>Arion</taxon>
    </lineage>
</organism>
<accession>A0A0B7BMP6</accession>
<gene>
    <name evidence="2" type="primary">ORF199752</name>
</gene>
<feature type="signal peptide" evidence="1">
    <location>
        <begin position="1"/>
        <end position="20"/>
    </location>
</feature>
<evidence type="ECO:0000313" key="2">
    <source>
        <dbReference type="EMBL" id="CEK94228.1"/>
    </source>
</evidence>